<feature type="region of interest" description="Disordered" evidence="1">
    <location>
        <begin position="76"/>
        <end position="98"/>
    </location>
</feature>
<dbReference type="AlphaFoldDB" id="A0A6A6Z7K6"/>
<keyword evidence="3" id="KW-1185">Reference proteome</keyword>
<dbReference type="Proteomes" id="UP000504636">
    <property type="component" value="Unplaced"/>
</dbReference>
<evidence type="ECO:0000313" key="4">
    <source>
        <dbReference type="RefSeq" id="XP_033583663.1"/>
    </source>
</evidence>
<accession>A0A6A6Z7K6</accession>
<dbReference type="EMBL" id="MU003693">
    <property type="protein sequence ID" value="KAF2816699.1"/>
    <property type="molecule type" value="Genomic_DNA"/>
</dbReference>
<evidence type="ECO:0000313" key="3">
    <source>
        <dbReference type="Proteomes" id="UP000504636"/>
    </source>
</evidence>
<evidence type="ECO:0000256" key="1">
    <source>
        <dbReference type="SAM" id="MobiDB-lite"/>
    </source>
</evidence>
<reference evidence="4" key="3">
    <citation type="submission" date="2025-04" db="UniProtKB">
        <authorList>
            <consortium name="RefSeq"/>
        </authorList>
    </citation>
    <scope>IDENTIFICATION</scope>
    <source>
        <strain evidence="4">CBS 304.34</strain>
    </source>
</reference>
<reference evidence="4" key="2">
    <citation type="submission" date="2020-04" db="EMBL/GenBank/DDBJ databases">
        <authorList>
            <consortium name="NCBI Genome Project"/>
        </authorList>
    </citation>
    <scope>NUCLEOTIDE SEQUENCE</scope>
    <source>
        <strain evidence="4">CBS 304.34</strain>
    </source>
</reference>
<sequence>MSRVLAGAAVRVIWALAPGYWTRGQGSTGASLCHHRGPDVLSAPPFGRLWIAAVVCLGALASRRRRASCWRLPAGRGLDDRGGGTNGAAQRARESLGA</sequence>
<evidence type="ECO:0000313" key="2">
    <source>
        <dbReference type="EMBL" id="KAF2816699.1"/>
    </source>
</evidence>
<protein>
    <submittedName>
        <fullName evidence="2 4">Uncharacterized protein</fullName>
    </submittedName>
</protein>
<gene>
    <name evidence="2 4" type="ORF">BDZ99DRAFT_142045</name>
</gene>
<reference evidence="2 4" key="1">
    <citation type="journal article" date="2020" name="Stud. Mycol.">
        <title>101 Dothideomycetes genomes: a test case for predicting lifestyles and emergence of pathogens.</title>
        <authorList>
            <person name="Haridas S."/>
            <person name="Albert R."/>
            <person name="Binder M."/>
            <person name="Bloem J."/>
            <person name="Labutti K."/>
            <person name="Salamov A."/>
            <person name="Andreopoulos B."/>
            <person name="Baker S."/>
            <person name="Barry K."/>
            <person name="Bills G."/>
            <person name="Bluhm B."/>
            <person name="Cannon C."/>
            <person name="Castanera R."/>
            <person name="Culley D."/>
            <person name="Daum C."/>
            <person name="Ezra D."/>
            <person name="Gonzalez J."/>
            <person name="Henrissat B."/>
            <person name="Kuo A."/>
            <person name="Liang C."/>
            <person name="Lipzen A."/>
            <person name="Lutzoni F."/>
            <person name="Magnuson J."/>
            <person name="Mondo S."/>
            <person name="Nolan M."/>
            <person name="Ohm R."/>
            <person name="Pangilinan J."/>
            <person name="Park H.-J."/>
            <person name="Ramirez L."/>
            <person name="Alfaro M."/>
            <person name="Sun H."/>
            <person name="Tritt A."/>
            <person name="Yoshinaga Y."/>
            <person name="Zwiers L.-H."/>
            <person name="Turgeon B."/>
            <person name="Goodwin S."/>
            <person name="Spatafora J."/>
            <person name="Crous P."/>
            <person name="Grigoriev I."/>
        </authorList>
    </citation>
    <scope>NUCLEOTIDE SEQUENCE</scope>
    <source>
        <strain evidence="2 4">CBS 304.34</strain>
    </source>
</reference>
<proteinExistence type="predicted"/>
<dbReference type="RefSeq" id="XP_033583663.1">
    <property type="nucleotide sequence ID" value="XM_033712696.1"/>
</dbReference>
<organism evidence="2">
    <name type="scientific">Mytilinidion resinicola</name>
    <dbReference type="NCBI Taxonomy" id="574789"/>
    <lineage>
        <taxon>Eukaryota</taxon>
        <taxon>Fungi</taxon>
        <taxon>Dikarya</taxon>
        <taxon>Ascomycota</taxon>
        <taxon>Pezizomycotina</taxon>
        <taxon>Dothideomycetes</taxon>
        <taxon>Pleosporomycetidae</taxon>
        <taxon>Mytilinidiales</taxon>
        <taxon>Mytilinidiaceae</taxon>
        <taxon>Mytilinidion</taxon>
    </lineage>
</organism>
<dbReference type="GeneID" id="54453589"/>
<name>A0A6A6Z7K6_9PEZI</name>